<reference evidence="1" key="1">
    <citation type="submission" date="2018-05" db="EMBL/GenBank/DDBJ databases">
        <authorList>
            <person name="Lanie J.A."/>
            <person name="Ng W.-L."/>
            <person name="Kazmierczak K.M."/>
            <person name="Andrzejewski T.M."/>
            <person name="Davidsen T.M."/>
            <person name="Wayne K.J."/>
            <person name="Tettelin H."/>
            <person name="Glass J.I."/>
            <person name="Rusch D."/>
            <person name="Podicherti R."/>
            <person name="Tsui H.-C.T."/>
            <person name="Winkler M.E."/>
        </authorList>
    </citation>
    <scope>NUCLEOTIDE SEQUENCE</scope>
</reference>
<evidence type="ECO:0000313" key="1">
    <source>
        <dbReference type="EMBL" id="SVB12016.1"/>
    </source>
</evidence>
<dbReference type="EMBL" id="UINC01029387">
    <property type="protein sequence ID" value="SVB12016.1"/>
    <property type="molecule type" value="Genomic_DNA"/>
</dbReference>
<feature type="non-terminal residue" evidence="1">
    <location>
        <position position="1"/>
    </location>
</feature>
<proteinExistence type="predicted"/>
<feature type="non-terminal residue" evidence="1">
    <location>
        <position position="30"/>
    </location>
</feature>
<organism evidence="1">
    <name type="scientific">marine metagenome</name>
    <dbReference type="NCBI Taxonomy" id="408172"/>
    <lineage>
        <taxon>unclassified sequences</taxon>
        <taxon>metagenomes</taxon>
        <taxon>ecological metagenomes</taxon>
    </lineage>
</organism>
<dbReference type="AlphaFoldDB" id="A0A382BDY7"/>
<accession>A0A382BDY7</accession>
<protein>
    <submittedName>
        <fullName evidence="1">Uncharacterized protein</fullName>
    </submittedName>
</protein>
<gene>
    <name evidence="1" type="ORF">METZ01_LOCUS164870</name>
</gene>
<name>A0A382BDY7_9ZZZZ</name>
<sequence>TELLHAGKNRECRDPHKLPLVLPTGKTFWA</sequence>